<proteinExistence type="predicted"/>
<dbReference type="EMBL" id="BARS01026011">
    <property type="protein sequence ID" value="GAG10806.1"/>
    <property type="molecule type" value="Genomic_DNA"/>
</dbReference>
<accession>X0WDQ6</accession>
<sequence>MNGDVRGFGMIEGTRSLFMTKGGASGYCEQYRICLPASLIPSRWRHKDKIRIKRE</sequence>
<gene>
    <name evidence="1" type="ORF">S01H1_41042</name>
</gene>
<evidence type="ECO:0000313" key="1">
    <source>
        <dbReference type="EMBL" id="GAG10806.1"/>
    </source>
</evidence>
<protein>
    <submittedName>
        <fullName evidence="1">Uncharacterized protein</fullName>
    </submittedName>
</protein>
<name>X0WDQ6_9ZZZZ</name>
<reference evidence="1" key="1">
    <citation type="journal article" date="2014" name="Front. Microbiol.">
        <title>High frequency of phylogenetically diverse reductive dehalogenase-homologous genes in deep subseafloor sedimentary metagenomes.</title>
        <authorList>
            <person name="Kawai M."/>
            <person name="Futagami T."/>
            <person name="Toyoda A."/>
            <person name="Takaki Y."/>
            <person name="Nishi S."/>
            <person name="Hori S."/>
            <person name="Arai W."/>
            <person name="Tsubouchi T."/>
            <person name="Morono Y."/>
            <person name="Uchiyama I."/>
            <person name="Ito T."/>
            <person name="Fujiyama A."/>
            <person name="Inagaki F."/>
            <person name="Takami H."/>
        </authorList>
    </citation>
    <scope>NUCLEOTIDE SEQUENCE</scope>
    <source>
        <strain evidence="1">Expedition CK06-06</strain>
    </source>
</reference>
<feature type="non-terminal residue" evidence="1">
    <location>
        <position position="55"/>
    </location>
</feature>
<dbReference type="AlphaFoldDB" id="X0WDQ6"/>
<organism evidence="1">
    <name type="scientific">marine sediment metagenome</name>
    <dbReference type="NCBI Taxonomy" id="412755"/>
    <lineage>
        <taxon>unclassified sequences</taxon>
        <taxon>metagenomes</taxon>
        <taxon>ecological metagenomes</taxon>
    </lineage>
</organism>
<comment type="caution">
    <text evidence="1">The sequence shown here is derived from an EMBL/GenBank/DDBJ whole genome shotgun (WGS) entry which is preliminary data.</text>
</comment>